<dbReference type="AlphaFoldDB" id="A0A062UE27"/>
<evidence type="ECO:0000313" key="5">
    <source>
        <dbReference type="Proteomes" id="UP000027037"/>
    </source>
</evidence>
<dbReference type="PANTHER" id="PTHR43479:SF11">
    <property type="entry name" value="ACREF_ENVCD OPERON REPRESSOR-RELATED"/>
    <property type="match status" value="1"/>
</dbReference>
<dbReference type="Pfam" id="PF17935">
    <property type="entry name" value="TetR_C_27"/>
    <property type="match status" value="1"/>
</dbReference>
<evidence type="ECO:0000313" key="4">
    <source>
        <dbReference type="EMBL" id="KCZ55968.1"/>
    </source>
</evidence>
<dbReference type="EMBL" id="AWFF01000026">
    <property type="protein sequence ID" value="KCZ55968.1"/>
    <property type="molecule type" value="Genomic_DNA"/>
</dbReference>
<protein>
    <recommendedName>
        <fullName evidence="3">HTH tetR-type domain-containing protein</fullName>
    </recommendedName>
</protein>
<dbReference type="PATRIC" id="fig|1280946.3.peg.834"/>
<feature type="DNA-binding region" description="H-T-H motif" evidence="2">
    <location>
        <begin position="28"/>
        <end position="47"/>
    </location>
</feature>
<gene>
    <name evidence="4" type="ORF">HY29_10200</name>
</gene>
<dbReference type="STRING" id="1280946.HY29_10200"/>
<dbReference type="OrthoDB" id="9802802at2"/>
<feature type="domain" description="HTH tetR-type" evidence="3">
    <location>
        <begin position="5"/>
        <end position="65"/>
    </location>
</feature>
<dbReference type="GO" id="GO:0003677">
    <property type="term" value="F:DNA binding"/>
    <property type="evidence" value="ECO:0007669"/>
    <property type="project" value="UniProtKB-UniRule"/>
</dbReference>
<dbReference type="Pfam" id="PF00440">
    <property type="entry name" value="TetR_N"/>
    <property type="match status" value="1"/>
</dbReference>
<dbReference type="Proteomes" id="UP000027037">
    <property type="component" value="Unassembled WGS sequence"/>
</dbReference>
<proteinExistence type="predicted"/>
<evidence type="ECO:0000256" key="2">
    <source>
        <dbReference type="PROSITE-ProRule" id="PRU00335"/>
    </source>
</evidence>
<dbReference type="Gene3D" id="1.10.357.10">
    <property type="entry name" value="Tetracycline Repressor, domain 2"/>
    <property type="match status" value="1"/>
</dbReference>
<evidence type="ECO:0000256" key="1">
    <source>
        <dbReference type="ARBA" id="ARBA00023125"/>
    </source>
</evidence>
<dbReference type="InterPro" id="IPR041478">
    <property type="entry name" value="TetR_C_27"/>
</dbReference>
<dbReference type="InterPro" id="IPR009057">
    <property type="entry name" value="Homeodomain-like_sf"/>
</dbReference>
<organism evidence="4 5">
    <name type="scientific">Hyphomonas beringensis</name>
    <dbReference type="NCBI Taxonomy" id="1280946"/>
    <lineage>
        <taxon>Bacteria</taxon>
        <taxon>Pseudomonadati</taxon>
        <taxon>Pseudomonadota</taxon>
        <taxon>Alphaproteobacteria</taxon>
        <taxon>Hyphomonadales</taxon>
        <taxon>Hyphomonadaceae</taxon>
        <taxon>Hyphomonas</taxon>
    </lineage>
</organism>
<reference evidence="4 5" key="1">
    <citation type="journal article" date="2014" name="Antonie Van Leeuwenhoek">
        <title>Hyphomonas beringensis sp. nov. and Hyphomonas chukchiensis sp. nov., isolated from surface seawater of the Bering Sea and Chukchi Sea.</title>
        <authorList>
            <person name="Li C."/>
            <person name="Lai Q."/>
            <person name="Li G."/>
            <person name="Dong C."/>
            <person name="Wang J."/>
            <person name="Liao Y."/>
            <person name="Shao Z."/>
        </authorList>
    </citation>
    <scope>NUCLEOTIDE SEQUENCE [LARGE SCALE GENOMIC DNA]</scope>
    <source>
        <strain evidence="4 5">25B14_1</strain>
    </source>
</reference>
<sequence length="204" mass="23307">MSDTTDTRQQIVEAAMQRIVHYGYAKTTMSEIAKDCNMSAGNIYRFFASKLDIAEAIARKFNADLYQSYAGICREKASAADRLRRFFEFGLARTYEALEEKDKLIELAQTLGDERPLFMNEQYAQERVYLVQILEEGVESGEFRPIGHKEETAEMIQASLMKFRFPQMFSHLTLPKLQRELAGVMNLLLAGLSTGATVPERHMK</sequence>
<comment type="caution">
    <text evidence="4">The sequence shown here is derived from an EMBL/GenBank/DDBJ whole genome shotgun (WGS) entry which is preliminary data.</text>
</comment>
<dbReference type="InterPro" id="IPR050624">
    <property type="entry name" value="HTH-type_Tx_Regulator"/>
</dbReference>
<dbReference type="InterPro" id="IPR036271">
    <property type="entry name" value="Tet_transcr_reg_TetR-rel_C_sf"/>
</dbReference>
<name>A0A062UE27_9PROT</name>
<dbReference type="eggNOG" id="COG1309">
    <property type="taxonomic scope" value="Bacteria"/>
</dbReference>
<dbReference type="PROSITE" id="PS50977">
    <property type="entry name" value="HTH_TETR_2"/>
    <property type="match status" value="1"/>
</dbReference>
<dbReference type="SUPFAM" id="SSF48498">
    <property type="entry name" value="Tetracyclin repressor-like, C-terminal domain"/>
    <property type="match status" value="1"/>
</dbReference>
<evidence type="ECO:0000259" key="3">
    <source>
        <dbReference type="PROSITE" id="PS50977"/>
    </source>
</evidence>
<keyword evidence="5" id="KW-1185">Reference proteome</keyword>
<dbReference type="SUPFAM" id="SSF46689">
    <property type="entry name" value="Homeodomain-like"/>
    <property type="match status" value="1"/>
</dbReference>
<keyword evidence="1 2" id="KW-0238">DNA-binding</keyword>
<dbReference type="RefSeq" id="WP_034792820.1">
    <property type="nucleotide sequence ID" value="NZ_AWFF01000026.1"/>
</dbReference>
<dbReference type="InterPro" id="IPR001647">
    <property type="entry name" value="HTH_TetR"/>
</dbReference>
<accession>A0A062UE27</accession>
<dbReference type="PANTHER" id="PTHR43479">
    <property type="entry name" value="ACREF/ENVCD OPERON REPRESSOR-RELATED"/>
    <property type="match status" value="1"/>
</dbReference>